<evidence type="ECO:0000313" key="1">
    <source>
        <dbReference type="EMBL" id="SKC06830.1"/>
    </source>
</evidence>
<proteinExistence type="predicted"/>
<keyword evidence="3" id="KW-1185">Reference proteome</keyword>
<dbReference type="EMBL" id="FUZE01000026">
    <property type="protein sequence ID" value="SKC06830.1"/>
    <property type="molecule type" value="Genomic_DNA"/>
</dbReference>
<accession>A0AAX2IPX8</accession>
<comment type="caution">
    <text evidence="2">The sequence shown here is derived from an EMBL/GenBank/DDBJ whole genome shotgun (WGS) entry which is preliminary data.</text>
</comment>
<reference evidence="1 3" key="1">
    <citation type="submission" date="2017-02" db="EMBL/GenBank/DDBJ databases">
        <authorList>
            <person name="Varghese N."/>
            <person name="Submissions S."/>
        </authorList>
    </citation>
    <scope>NUCLEOTIDE SEQUENCE [LARGE SCALE GENOMIC DNA]</scope>
    <source>
        <strain evidence="1 3">DSM 16775</strain>
    </source>
</reference>
<protein>
    <submittedName>
        <fullName evidence="2">Uncharacterized protein</fullName>
    </submittedName>
</protein>
<dbReference type="Proteomes" id="UP000251937">
    <property type="component" value="Unassembled WGS sequence"/>
</dbReference>
<evidence type="ECO:0000313" key="3">
    <source>
        <dbReference type="Proteomes" id="UP000190669"/>
    </source>
</evidence>
<sequence length="313" mass="36895">MKNQIKSILENEIASPTKVDQFNRNHIFYDIKNIVIKSSDKQSIADLYYCFSLYEKCLSLARGNNLDLAGYWLHKIKQAHSNIPNELLQYLKILYTPCLAFYYYKRENYSASMELLSSEMNHIDMLLADNKALKLEMKLEQIINKYRILHSSKNYETSVSLATNIIDFVINNKKFNDVEDDSIHWVADGNPENYRNWVTFLVNNVVSKIELDNEMQEKEKEMIYYAIFGSISSFQNSEFIELDYSFKSLKNYYQGDIEKFLENVSKAFQKIHKLPINIQRILLNCLIKSKHIDPELGYDYMTKVLKIKLPVYQ</sequence>
<dbReference type="RefSeq" id="WP_079466831.1">
    <property type="nucleotide sequence ID" value="NZ_CP033934.1"/>
</dbReference>
<reference evidence="2 4" key="2">
    <citation type="submission" date="2018-06" db="EMBL/GenBank/DDBJ databases">
        <authorList>
            <consortium name="Pathogen Informatics"/>
            <person name="Doyle S."/>
        </authorList>
    </citation>
    <scope>NUCLEOTIDE SEQUENCE [LARGE SCALE GENOMIC DNA]</scope>
    <source>
        <strain evidence="2 4">NCTC11212</strain>
    </source>
</reference>
<dbReference type="AlphaFoldDB" id="A0AAX2IPX8"/>
<dbReference type="Proteomes" id="UP000190669">
    <property type="component" value="Unassembled WGS sequence"/>
</dbReference>
<evidence type="ECO:0000313" key="2">
    <source>
        <dbReference type="EMBL" id="SQA91810.1"/>
    </source>
</evidence>
<gene>
    <name evidence="2" type="ORF">NCTC11212_03447</name>
    <name evidence="1" type="ORF">SAMN05421800_12614</name>
</gene>
<evidence type="ECO:0000313" key="4">
    <source>
        <dbReference type="Proteomes" id="UP000251937"/>
    </source>
</evidence>
<name>A0AAX2IPX8_9FLAO</name>
<dbReference type="KEGG" id="cbp:EB354_05045"/>
<organism evidence="2 4">
    <name type="scientific">Chryseobacterium balustinum</name>
    <dbReference type="NCBI Taxonomy" id="246"/>
    <lineage>
        <taxon>Bacteria</taxon>
        <taxon>Pseudomonadati</taxon>
        <taxon>Bacteroidota</taxon>
        <taxon>Flavobacteriia</taxon>
        <taxon>Flavobacteriales</taxon>
        <taxon>Weeksellaceae</taxon>
        <taxon>Chryseobacterium group</taxon>
        <taxon>Chryseobacterium</taxon>
    </lineage>
</organism>
<dbReference type="EMBL" id="UAVR01000017">
    <property type="protein sequence ID" value="SQA91810.1"/>
    <property type="molecule type" value="Genomic_DNA"/>
</dbReference>